<dbReference type="GO" id="GO:0006364">
    <property type="term" value="P:rRNA processing"/>
    <property type="evidence" value="ECO:0007669"/>
    <property type="project" value="InterPro"/>
</dbReference>
<dbReference type="GO" id="GO:0005730">
    <property type="term" value="C:nucleolus"/>
    <property type="evidence" value="ECO:0007669"/>
    <property type="project" value="UniProtKB-SubCell"/>
</dbReference>
<evidence type="ECO:0000256" key="1">
    <source>
        <dbReference type="ARBA" id="ARBA00004604"/>
    </source>
</evidence>
<gene>
    <name evidence="5" type="ORF">L211DRAFT_847989</name>
</gene>
<dbReference type="PANTHER" id="PTHR12202:SF0">
    <property type="entry name" value="ESF1 HOMOLOG"/>
    <property type="match status" value="1"/>
</dbReference>
<organism evidence="5 6">
    <name type="scientific">Terfezia boudieri ATCC MYA-4762</name>
    <dbReference type="NCBI Taxonomy" id="1051890"/>
    <lineage>
        <taxon>Eukaryota</taxon>
        <taxon>Fungi</taxon>
        <taxon>Dikarya</taxon>
        <taxon>Ascomycota</taxon>
        <taxon>Pezizomycotina</taxon>
        <taxon>Pezizomycetes</taxon>
        <taxon>Pezizales</taxon>
        <taxon>Pezizaceae</taxon>
        <taxon>Terfezia</taxon>
    </lineage>
</organism>
<protein>
    <recommendedName>
        <fullName evidence="4">NUC153 domain-containing protein</fullName>
    </recommendedName>
</protein>
<evidence type="ECO:0000313" key="5">
    <source>
        <dbReference type="EMBL" id="RPB25656.1"/>
    </source>
</evidence>
<evidence type="ECO:0000256" key="2">
    <source>
        <dbReference type="ARBA" id="ARBA00023242"/>
    </source>
</evidence>
<dbReference type="EMBL" id="ML121537">
    <property type="protein sequence ID" value="RPB25656.1"/>
    <property type="molecule type" value="Genomic_DNA"/>
</dbReference>
<evidence type="ECO:0000313" key="6">
    <source>
        <dbReference type="Proteomes" id="UP000267821"/>
    </source>
</evidence>
<evidence type="ECO:0000256" key="3">
    <source>
        <dbReference type="SAM" id="MobiDB-lite"/>
    </source>
</evidence>
<dbReference type="Proteomes" id="UP000267821">
    <property type="component" value="Unassembled WGS sequence"/>
</dbReference>
<sequence length="107" mass="12643">MKEVVEAEEEKKFRRGRKRIRQRMPKASRVGSRLMSKIYRFAALFEEHEFAIDPTNPRFKQTTTMKKKNQADNSENGPNRKKWKAEMQAGDDVSRLVQSLKRKSKSK</sequence>
<dbReference type="Pfam" id="PF08159">
    <property type="entry name" value="NUC153"/>
    <property type="match status" value="1"/>
</dbReference>
<reference evidence="5 6" key="1">
    <citation type="journal article" date="2018" name="Nat. Ecol. Evol.">
        <title>Pezizomycetes genomes reveal the molecular basis of ectomycorrhizal truffle lifestyle.</title>
        <authorList>
            <person name="Murat C."/>
            <person name="Payen T."/>
            <person name="Noel B."/>
            <person name="Kuo A."/>
            <person name="Morin E."/>
            <person name="Chen J."/>
            <person name="Kohler A."/>
            <person name="Krizsan K."/>
            <person name="Balestrini R."/>
            <person name="Da Silva C."/>
            <person name="Montanini B."/>
            <person name="Hainaut M."/>
            <person name="Levati E."/>
            <person name="Barry K.W."/>
            <person name="Belfiori B."/>
            <person name="Cichocki N."/>
            <person name="Clum A."/>
            <person name="Dockter R.B."/>
            <person name="Fauchery L."/>
            <person name="Guy J."/>
            <person name="Iotti M."/>
            <person name="Le Tacon F."/>
            <person name="Lindquist E.A."/>
            <person name="Lipzen A."/>
            <person name="Malagnac F."/>
            <person name="Mello A."/>
            <person name="Molinier V."/>
            <person name="Miyauchi S."/>
            <person name="Poulain J."/>
            <person name="Riccioni C."/>
            <person name="Rubini A."/>
            <person name="Sitrit Y."/>
            <person name="Splivallo R."/>
            <person name="Traeger S."/>
            <person name="Wang M."/>
            <person name="Zifcakova L."/>
            <person name="Wipf D."/>
            <person name="Zambonelli A."/>
            <person name="Paolocci F."/>
            <person name="Nowrousian M."/>
            <person name="Ottonello S."/>
            <person name="Baldrian P."/>
            <person name="Spatafora J.W."/>
            <person name="Henrissat B."/>
            <person name="Nagy L.G."/>
            <person name="Aury J.M."/>
            <person name="Wincker P."/>
            <person name="Grigoriev I.V."/>
            <person name="Bonfante P."/>
            <person name="Martin F.M."/>
        </authorList>
    </citation>
    <scope>NUCLEOTIDE SEQUENCE [LARGE SCALE GENOMIC DNA]</scope>
    <source>
        <strain evidence="5 6">ATCC MYA-4762</strain>
    </source>
</reference>
<feature type="domain" description="NUC153" evidence="4">
    <location>
        <begin position="40"/>
        <end position="66"/>
    </location>
</feature>
<proteinExistence type="predicted"/>
<dbReference type="AlphaFoldDB" id="A0A3N4LS15"/>
<dbReference type="InParanoid" id="A0A3N4LS15"/>
<dbReference type="PANTHER" id="PTHR12202">
    <property type="entry name" value="ESF1 HOMOLOG"/>
    <property type="match status" value="1"/>
</dbReference>
<dbReference type="OrthoDB" id="431825at2759"/>
<keyword evidence="2" id="KW-0539">Nucleus</keyword>
<evidence type="ECO:0000259" key="4">
    <source>
        <dbReference type="Pfam" id="PF08159"/>
    </source>
</evidence>
<dbReference type="GO" id="GO:0003723">
    <property type="term" value="F:RNA binding"/>
    <property type="evidence" value="ECO:0007669"/>
    <property type="project" value="TreeGrafter"/>
</dbReference>
<dbReference type="InterPro" id="IPR039754">
    <property type="entry name" value="Esf1"/>
</dbReference>
<dbReference type="InterPro" id="IPR012580">
    <property type="entry name" value="NUC153"/>
</dbReference>
<name>A0A3N4LS15_9PEZI</name>
<comment type="subcellular location">
    <subcellularLocation>
        <location evidence="1">Nucleus</location>
        <location evidence="1">Nucleolus</location>
    </subcellularLocation>
</comment>
<feature type="region of interest" description="Disordered" evidence="3">
    <location>
        <begin position="55"/>
        <end position="107"/>
    </location>
</feature>
<dbReference type="STRING" id="1051890.A0A3N4LS15"/>
<accession>A0A3N4LS15</accession>
<keyword evidence="6" id="KW-1185">Reference proteome</keyword>